<dbReference type="AlphaFoldDB" id="A0A5A7PFR3"/>
<proteinExistence type="predicted"/>
<name>A0A5A7PFR3_STRAF</name>
<organism evidence="1 2">
    <name type="scientific">Striga asiatica</name>
    <name type="common">Asiatic witchweed</name>
    <name type="synonym">Buchnera asiatica</name>
    <dbReference type="NCBI Taxonomy" id="4170"/>
    <lineage>
        <taxon>Eukaryota</taxon>
        <taxon>Viridiplantae</taxon>
        <taxon>Streptophyta</taxon>
        <taxon>Embryophyta</taxon>
        <taxon>Tracheophyta</taxon>
        <taxon>Spermatophyta</taxon>
        <taxon>Magnoliopsida</taxon>
        <taxon>eudicotyledons</taxon>
        <taxon>Gunneridae</taxon>
        <taxon>Pentapetalae</taxon>
        <taxon>asterids</taxon>
        <taxon>lamiids</taxon>
        <taxon>Lamiales</taxon>
        <taxon>Orobanchaceae</taxon>
        <taxon>Buchnereae</taxon>
        <taxon>Striga</taxon>
    </lineage>
</organism>
<dbReference type="Proteomes" id="UP000325081">
    <property type="component" value="Unassembled WGS sequence"/>
</dbReference>
<gene>
    <name evidence="1" type="ORF">STAS_07404</name>
</gene>
<sequence length="119" mass="13376">MREGLQVEIKDEAPVKLSDYNWVPDIRSRKIHLKEGVEWEDISFQELLDGNSNRWNTQRVRDLIAQEDCGLSSAFTEEEAARGSSSGKNFAATTQGSVSWWRQALCLCRIPAMAPSCAS</sequence>
<keyword evidence="2" id="KW-1185">Reference proteome</keyword>
<comment type="caution">
    <text evidence="1">The sequence shown here is derived from an EMBL/GenBank/DDBJ whole genome shotgun (WGS) entry which is preliminary data.</text>
</comment>
<accession>A0A5A7PFR3</accession>
<protein>
    <submittedName>
        <fullName evidence="1">SBP (S-ribonuclease binding protein) family protein</fullName>
    </submittedName>
</protein>
<evidence type="ECO:0000313" key="2">
    <source>
        <dbReference type="Proteomes" id="UP000325081"/>
    </source>
</evidence>
<evidence type="ECO:0000313" key="1">
    <source>
        <dbReference type="EMBL" id="GER31406.1"/>
    </source>
</evidence>
<dbReference type="EMBL" id="BKCP01004472">
    <property type="protein sequence ID" value="GER31406.1"/>
    <property type="molecule type" value="Genomic_DNA"/>
</dbReference>
<reference evidence="2" key="1">
    <citation type="journal article" date="2019" name="Curr. Biol.">
        <title>Genome Sequence of Striga asiatica Provides Insight into the Evolution of Plant Parasitism.</title>
        <authorList>
            <person name="Yoshida S."/>
            <person name="Kim S."/>
            <person name="Wafula E.K."/>
            <person name="Tanskanen J."/>
            <person name="Kim Y.M."/>
            <person name="Honaas L."/>
            <person name="Yang Z."/>
            <person name="Spallek T."/>
            <person name="Conn C.E."/>
            <person name="Ichihashi Y."/>
            <person name="Cheong K."/>
            <person name="Cui S."/>
            <person name="Der J.P."/>
            <person name="Gundlach H."/>
            <person name="Jiao Y."/>
            <person name="Hori C."/>
            <person name="Ishida J.K."/>
            <person name="Kasahara H."/>
            <person name="Kiba T."/>
            <person name="Kim M.S."/>
            <person name="Koo N."/>
            <person name="Laohavisit A."/>
            <person name="Lee Y.H."/>
            <person name="Lumba S."/>
            <person name="McCourt P."/>
            <person name="Mortimer J.C."/>
            <person name="Mutuku J.M."/>
            <person name="Nomura T."/>
            <person name="Sasaki-Sekimoto Y."/>
            <person name="Seto Y."/>
            <person name="Wang Y."/>
            <person name="Wakatake T."/>
            <person name="Sakakibara H."/>
            <person name="Demura T."/>
            <person name="Yamaguchi S."/>
            <person name="Yoneyama K."/>
            <person name="Manabe R.I."/>
            <person name="Nelson D.C."/>
            <person name="Schulman A.H."/>
            <person name="Timko M.P."/>
            <person name="dePamphilis C.W."/>
            <person name="Choi D."/>
            <person name="Shirasu K."/>
        </authorList>
    </citation>
    <scope>NUCLEOTIDE SEQUENCE [LARGE SCALE GENOMIC DNA]</scope>
    <source>
        <strain evidence="2">cv. UVA1</strain>
    </source>
</reference>